<dbReference type="GO" id="GO:0005524">
    <property type="term" value="F:ATP binding"/>
    <property type="evidence" value="ECO:0007669"/>
    <property type="project" value="InterPro"/>
</dbReference>
<dbReference type="SMART" id="SM00220">
    <property type="entry name" value="S_TKc"/>
    <property type="match status" value="1"/>
</dbReference>
<dbReference type="Gene3D" id="1.10.510.10">
    <property type="entry name" value="Transferase(Phosphotransferase) domain 1"/>
    <property type="match status" value="1"/>
</dbReference>
<keyword evidence="4" id="KW-0597">Phosphoprotein</keyword>
<comment type="subcellular location">
    <subcellularLocation>
        <location evidence="2">Cell junction</location>
        <location evidence="2">Focal adhesion</location>
    </subcellularLocation>
    <subcellularLocation>
        <location evidence="1">Cytoplasm</location>
        <location evidence="1">Cytoskeleton</location>
    </subcellularLocation>
</comment>
<feature type="region of interest" description="Disordered" evidence="13">
    <location>
        <begin position="1235"/>
        <end position="1385"/>
    </location>
</feature>
<name>A0A6G1PE72_CHAAH</name>
<dbReference type="FunFam" id="1.10.510.10:FF:000437">
    <property type="entry name" value="Pseudopodium enriched atypical kinase 1"/>
    <property type="match status" value="1"/>
</dbReference>
<evidence type="ECO:0000256" key="11">
    <source>
        <dbReference type="ARBA" id="ARBA00080181"/>
    </source>
</evidence>
<keyword evidence="16" id="KW-1185">Reference proteome</keyword>
<feature type="region of interest" description="Disordered" evidence="13">
    <location>
        <begin position="907"/>
        <end position="949"/>
    </location>
</feature>
<dbReference type="EMBL" id="CM015715">
    <property type="protein sequence ID" value="KAF3688542.1"/>
    <property type="molecule type" value="Genomic_DNA"/>
</dbReference>
<dbReference type="PROSITE" id="PS00109">
    <property type="entry name" value="PROTEIN_KINASE_TYR"/>
    <property type="match status" value="1"/>
</dbReference>
<evidence type="ECO:0000256" key="9">
    <source>
        <dbReference type="ARBA" id="ARBA00070282"/>
    </source>
</evidence>
<dbReference type="GO" id="GO:0004672">
    <property type="term" value="F:protein kinase activity"/>
    <property type="evidence" value="ECO:0007669"/>
    <property type="project" value="InterPro"/>
</dbReference>
<evidence type="ECO:0000256" key="12">
    <source>
        <dbReference type="ARBA" id="ARBA00083278"/>
    </source>
</evidence>
<reference evidence="16" key="2">
    <citation type="submission" date="2019-02" db="EMBL/GenBank/DDBJ databases">
        <title>Opniocepnalus argus Var Kimnra genome.</title>
        <authorList>
            <person name="Zhou C."/>
            <person name="Xiao S."/>
        </authorList>
    </citation>
    <scope>NUCLEOTIDE SEQUENCE [LARGE SCALE GENOMIC DNA]</scope>
</reference>
<evidence type="ECO:0000256" key="1">
    <source>
        <dbReference type="ARBA" id="ARBA00004245"/>
    </source>
</evidence>
<comment type="function">
    <text evidence="8">Probable catalytically inactive kinase. Scaffolding protein that regulates the cytoskeleton to control cell spreading and migration by modulating focal adhesion dynamics. Acts as a scaffold for mediating EGFR signaling.</text>
</comment>
<feature type="region of interest" description="Disordered" evidence="13">
    <location>
        <begin position="610"/>
        <end position="631"/>
    </location>
</feature>
<feature type="compositionally biased region" description="Polar residues" evidence="13">
    <location>
        <begin position="1330"/>
        <end position="1348"/>
    </location>
</feature>
<keyword evidence="6" id="KW-0206">Cytoskeleton</keyword>
<evidence type="ECO:0000259" key="14">
    <source>
        <dbReference type="PROSITE" id="PS50011"/>
    </source>
</evidence>
<evidence type="ECO:0000313" key="16">
    <source>
        <dbReference type="Proteomes" id="UP000503349"/>
    </source>
</evidence>
<feature type="compositionally biased region" description="Polar residues" evidence="13">
    <location>
        <begin position="60"/>
        <end position="74"/>
    </location>
</feature>
<proteinExistence type="inferred from homology"/>
<dbReference type="GO" id="GO:0005925">
    <property type="term" value="C:focal adhesion"/>
    <property type="evidence" value="ECO:0007669"/>
    <property type="project" value="UniProtKB-SubCell"/>
</dbReference>
<dbReference type="SUPFAM" id="SSF56112">
    <property type="entry name" value="Protein kinase-like (PK-like)"/>
    <property type="match status" value="1"/>
</dbReference>
<dbReference type="InterPro" id="IPR011009">
    <property type="entry name" value="Kinase-like_dom_sf"/>
</dbReference>
<feature type="region of interest" description="Disordered" evidence="13">
    <location>
        <begin position="370"/>
        <end position="436"/>
    </location>
</feature>
<keyword evidence="3" id="KW-0963">Cytoplasm</keyword>
<gene>
    <name evidence="15" type="ORF">EXN66_Car004214</name>
</gene>
<evidence type="ECO:0000256" key="10">
    <source>
        <dbReference type="ARBA" id="ARBA00079357"/>
    </source>
</evidence>
<feature type="compositionally biased region" description="Basic and acidic residues" evidence="13">
    <location>
        <begin position="1079"/>
        <end position="1089"/>
    </location>
</feature>
<dbReference type="InterPro" id="IPR051511">
    <property type="entry name" value="MitoQC_Scaffold_Kinases"/>
</dbReference>
<evidence type="ECO:0000256" key="6">
    <source>
        <dbReference type="ARBA" id="ARBA00023212"/>
    </source>
</evidence>
<feature type="region of interest" description="Disordered" evidence="13">
    <location>
        <begin position="1525"/>
        <end position="1572"/>
    </location>
</feature>
<feature type="region of interest" description="Disordered" evidence="13">
    <location>
        <begin position="961"/>
        <end position="992"/>
    </location>
</feature>
<evidence type="ECO:0000256" key="8">
    <source>
        <dbReference type="ARBA" id="ARBA00058561"/>
    </source>
</evidence>
<dbReference type="PANTHER" id="PTHR22972:SF5">
    <property type="entry name" value="INACTIVE TYROSINE-PROTEIN KINASE PEAK1"/>
    <property type="match status" value="1"/>
</dbReference>
<evidence type="ECO:0000256" key="5">
    <source>
        <dbReference type="ARBA" id="ARBA00022949"/>
    </source>
</evidence>
<dbReference type="InterPro" id="IPR000719">
    <property type="entry name" value="Prot_kinase_dom"/>
</dbReference>
<dbReference type="GO" id="GO:0015629">
    <property type="term" value="C:actin cytoskeleton"/>
    <property type="evidence" value="ECO:0007669"/>
    <property type="project" value="UniProtKB-ARBA"/>
</dbReference>
<feature type="compositionally biased region" description="Polar residues" evidence="13">
    <location>
        <begin position="526"/>
        <end position="541"/>
    </location>
</feature>
<evidence type="ECO:0000313" key="15">
    <source>
        <dbReference type="EMBL" id="KAF3688542.1"/>
    </source>
</evidence>
<feature type="region of interest" description="Disordered" evidence="13">
    <location>
        <begin position="518"/>
        <end position="593"/>
    </location>
</feature>
<evidence type="ECO:0000256" key="4">
    <source>
        <dbReference type="ARBA" id="ARBA00022553"/>
    </source>
</evidence>
<feature type="compositionally biased region" description="Polar residues" evidence="13">
    <location>
        <begin position="161"/>
        <end position="173"/>
    </location>
</feature>
<accession>A0A6G1PE72</accession>
<dbReference type="Proteomes" id="UP000503349">
    <property type="component" value="Chromosome 4"/>
</dbReference>
<evidence type="ECO:0000256" key="2">
    <source>
        <dbReference type="ARBA" id="ARBA00004246"/>
    </source>
</evidence>
<feature type="region of interest" description="Disordered" evidence="13">
    <location>
        <begin position="1065"/>
        <end position="1112"/>
    </location>
</feature>
<feature type="compositionally biased region" description="Acidic residues" evidence="13">
    <location>
        <begin position="1525"/>
        <end position="1538"/>
    </location>
</feature>
<evidence type="ECO:0000256" key="7">
    <source>
        <dbReference type="ARBA" id="ARBA00038349"/>
    </source>
</evidence>
<organism evidence="15 16">
    <name type="scientific">Channa argus</name>
    <name type="common">Northern snakehead</name>
    <name type="synonym">Ophicephalus argus</name>
    <dbReference type="NCBI Taxonomy" id="215402"/>
    <lineage>
        <taxon>Eukaryota</taxon>
        <taxon>Metazoa</taxon>
        <taxon>Chordata</taxon>
        <taxon>Craniata</taxon>
        <taxon>Vertebrata</taxon>
        <taxon>Euteleostomi</taxon>
        <taxon>Actinopterygii</taxon>
        <taxon>Neopterygii</taxon>
        <taxon>Teleostei</taxon>
        <taxon>Neoteleostei</taxon>
        <taxon>Acanthomorphata</taxon>
        <taxon>Anabantaria</taxon>
        <taxon>Anabantiformes</taxon>
        <taxon>Channoidei</taxon>
        <taxon>Channidae</taxon>
        <taxon>Channa</taxon>
    </lineage>
</organism>
<dbReference type="Pfam" id="PF00069">
    <property type="entry name" value="Pkinase"/>
    <property type="match status" value="1"/>
</dbReference>
<feature type="compositionally biased region" description="Acidic residues" evidence="13">
    <location>
        <begin position="260"/>
        <end position="284"/>
    </location>
</feature>
<keyword evidence="15" id="KW-0808">Transferase</keyword>
<dbReference type="InterPro" id="IPR008266">
    <property type="entry name" value="Tyr_kinase_AS"/>
</dbReference>
<evidence type="ECO:0000256" key="13">
    <source>
        <dbReference type="SAM" id="MobiDB-lite"/>
    </source>
</evidence>
<feature type="region of interest" description="Disordered" evidence="13">
    <location>
        <begin position="223"/>
        <end position="284"/>
    </location>
</feature>
<feature type="compositionally biased region" description="Low complexity" evidence="13">
    <location>
        <begin position="374"/>
        <end position="402"/>
    </location>
</feature>
<protein>
    <recommendedName>
        <fullName evidence="9">Inactive tyrosine-protein kinase PEAK1</fullName>
    </recommendedName>
    <alternativeName>
        <fullName evidence="10">Pseudopodium-enriched atypical kinase 1</fullName>
    </alternativeName>
    <alternativeName>
        <fullName evidence="11">Sugen kinase 269</fullName>
    </alternativeName>
    <alternativeName>
        <fullName evidence="12">Tyrosine-protein kinase SgK269</fullName>
    </alternativeName>
</protein>
<feature type="domain" description="Protein kinase" evidence="14">
    <location>
        <begin position="1431"/>
        <end position="1809"/>
    </location>
</feature>
<dbReference type="PROSITE" id="PS50011">
    <property type="entry name" value="PROTEIN_KINASE_DOM"/>
    <property type="match status" value="1"/>
</dbReference>
<dbReference type="PANTHER" id="PTHR22972">
    <property type="entry name" value="SERINE/THREONINE PROTEIN KINASE"/>
    <property type="match status" value="1"/>
</dbReference>
<feature type="region of interest" description="Disordered" evidence="13">
    <location>
        <begin position="28"/>
        <end position="196"/>
    </location>
</feature>
<evidence type="ECO:0000256" key="3">
    <source>
        <dbReference type="ARBA" id="ARBA00022490"/>
    </source>
</evidence>
<feature type="compositionally biased region" description="Basic and acidic residues" evidence="13">
    <location>
        <begin position="1539"/>
        <end position="1557"/>
    </location>
</feature>
<feature type="compositionally biased region" description="Basic and acidic residues" evidence="13">
    <location>
        <begin position="1312"/>
        <end position="1326"/>
    </location>
</feature>
<sequence length="1931" mass="209340">MSACSTFTEHVWKPGECKNCFKPKSLHCLAPSGGGRPPSEHRSPATQQPIPHPAGLRANPNFTNSSQRAGSGSARTGHFRPPVAKKPTIAVKPTMMLPCSSTGLDSDGNLQRPPNVLEQGKPSAFSIWNHNGRNRKRPGGPSNNNEGEDGSDEIEGYGQLSPRTPSGNNNSGLTDVLNEIAGLSPGPCPTALSGSKDLFWGRISSSYRRSLERGLPASSCLAIGSSSSGGGTSQKRVSLSDSTEVISAEGGRFCYPELSSEGEDDEDEEEETERDDDEHESWDESDEELLAMEIRMRGQPRFANFRAATLSPVPFAAGKKWNTVPLRNRSLQRICAVDYDDSYDEILNGYPSMDSNGALLPYGLHEMQGSSLQSNSEFTTSPESSSSLPEDSRTTSSSASSAPCALRNGVHSPTFSKEPVPCTSPKKEPTQKALSPLKVTETHKAVLAIRLEDQDGQEGIPMPQALPGQPVTISFSPTEEQAKPYRVVNLEKSLICKPYTVVDVSASMANKDEQIQDSTPKHKNFSMPSSPTSFCSNPSGQPMSPTSPVSPASPVMPASSTTAALSSTSRKKTGSIRYQEVWTSSTSPRQKIPKVDLEVGSNPVPSIPTLHCSHKSAPTSPTAGLSSSRTVPVKSPNLSEIKFNSFNNAGMPPFPIIIRDEPAYARSSKNAVKVPIVINPSAYDNLAVYKSFLGLSGELPQPKGLGTRVVSHTYEEIGSSESVQSSTTEKAVSGRYTSERVSCEETKLAPEAVSKAPNLHTRTTTDFNTVTGSLMSSTSGALSPAASTNSSAILSITADLPKTSPTTNAVARTCKTSGDTTYSKDDDTHLTMCSGIVANHREEASAVLSQIVASIQPPQSPPESPLAQDKTFSSEELYALPPDAMKETLTRPKSLFSTADGCISKPKKDTPLKVLSKSQSASAAVPLSSPRSEPNAPFPPPRSTSSPYHASNILQRHFGNWTKSSASSSPVRPSEGEGSSGAEARRISTENTKPKRWISFKSFFRRRKDEDEQREKVEREKEKGKLVGLDGTVIHILPPPPIQHHHWFTEAKPEDPTQKPTIIFTYKPDGGSTPGEGDGELRVEERRETIPLTPEKNTEPKPLSQGQTAPSYTTGVDLISKTFSQVPLSASSAKDRELPGAASPPAKVNLGLVLGEGEEVHANQVAIPVSASDGSASLGEHEDDGDHSHHSHSPASSRCSATYSNLGQSRANMIPLKQPRNIKASNDTLASIDLDSLSDQPVPKATPPPLPKKGVPRSSTEPSLGGKEPIQGALRPRAEAKPGGTNLSVANPLYDLDSTWETGSQSSSLSSEPHRAHDHESGDSLERPSAVTTTNKGRPTNSLSSLVPQTAPAVPNTSTGRERKPYLSTESLAGRGRTTAAAGGGCTKPHRAALYRGLDSWDEVVGRIRGLHTDTLRKLASKCEDRFMAGQKDHLRFGTDSWSHFRLTTGKPCCEAGDAVYYTASYAKDPLVNYAIKICRCKVKDTQQQFFHSLAVRQSLPVHFNIQQDCGHFLADVPTRLLPWEEEVDEEEEDEEEDVNRPKEKEKDNKSENKMTDSKAPNGKLDETPAGGHINTAGCLRSRVVVITREVPFQTVADFVREGVARHAHNPELYERQVCLLLLQLCSGLEHMKPYHVTHCDLRLENLLLVHCQPGNPWNLDLLEPNNNSNSSNSGATSASAAANATCPARLIISNFSQAKQKSTLMAADPGTLRDQSRLAPEIITATQYRKCDEFQTGILIYEMLHRPNPFEETPELKEREYTWADLPPLPVRSLYSQGLQQLARLLLTVNPSERIRMCEARACLQCLLWGPREDLFQALGCSSTGPMSGATSSQREATLQNWLDLKRTLMMIKFAERSLDSACGVSLEDWLCCQYLAFATTDSLSRVVHILQQPQPHSQLQNQSQPQRAAQNQTQTHLAHNFHLTQSQPL</sequence>
<feature type="region of interest" description="Disordered" evidence="13">
    <location>
        <begin position="1172"/>
        <end position="1202"/>
    </location>
</feature>
<feature type="compositionally biased region" description="Polar residues" evidence="13">
    <location>
        <begin position="233"/>
        <end position="245"/>
    </location>
</feature>
<keyword evidence="15" id="KW-0418">Kinase</keyword>
<comment type="similarity">
    <text evidence="7">Belongs to the protein kinase superfamily.</text>
</comment>
<feature type="compositionally biased region" description="Acidic residues" evidence="13">
    <location>
        <begin position="146"/>
        <end position="155"/>
    </location>
</feature>
<keyword evidence="5" id="KW-0965">Cell junction</keyword>
<reference evidence="15 16" key="1">
    <citation type="submission" date="2019-02" db="EMBL/GenBank/DDBJ databases">
        <title>Opniocepnalus argus genome.</title>
        <authorList>
            <person name="Zhou C."/>
            <person name="Xiao S."/>
        </authorList>
    </citation>
    <scope>NUCLEOTIDE SEQUENCE [LARGE SCALE GENOMIC DNA]</scope>
    <source>
        <strain evidence="15">OARG1902GOOAL</strain>
        <tissue evidence="15">Muscle</tissue>
    </source>
</reference>
<feature type="compositionally biased region" description="Polar residues" evidence="13">
    <location>
        <begin position="616"/>
        <end position="631"/>
    </location>
</feature>
<feature type="compositionally biased region" description="Low complexity" evidence="13">
    <location>
        <begin position="542"/>
        <end position="568"/>
    </location>
</feature>